<sequence>LADRTIGRIGSTVNVPVDEDDVDDGHDTFPDDADISSDAAAVNLHSPLSVSAEEDLVTEENSMDGNEPEVRPRKRGSEKITYTKSSRKARDADVPLNENAVPRKINPTNLMAEVVAALHPMRAMRPGRLESCLFHSLKELFPCMDDQDRSLLSGHLLETMQTMARVHTDLLREGLLVTELYVARTFRTYPAIGGDRGRVHGDKRKERFNFILLKGKRDSFFQRLVNRLIRWDSDDSDLKKSSSPPLVASDDIFNEYLQITSQRQAPPFRLKDRDACDSTFMNQCAETLSDMVGSHLYKFSLELKKRALVHNPSWASSENGKAMLDSIDDTTGRSQQHDCVSIHLILNLNLPAKAQIQVLPQIGYEDAFCSFTECQLVRCLLKDFRMDNKNNRLTPIAKKMCRLSSAEQEKKSSIAKVLKDVFGSKVSAEKNTQDEVGRLSFLLFLSGKNTSYRRGANMLWAKDDGDPASTSSSSSFNPLSALQQKYLKAKVIFKSDDVSAIKQARTALEEMKADDPRYASSKLKFKDLIRQSLQHPEKYQEQIGRAASGQPRQ</sequence>
<dbReference type="EMBL" id="JAAAIP010001840">
    <property type="protein sequence ID" value="KAG0303417.1"/>
    <property type="molecule type" value="Genomic_DNA"/>
</dbReference>
<evidence type="ECO:0000313" key="2">
    <source>
        <dbReference type="EMBL" id="KAG0303417.1"/>
    </source>
</evidence>
<evidence type="ECO:0000256" key="1">
    <source>
        <dbReference type="SAM" id="MobiDB-lite"/>
    </source>
</evidence>
<comment type="caution">
    <text evidence="2">The sequence shown here is derived from an EMBL/GenBank/DDBJ whole genome shotgun (WGS) entry which is preliminary data.</text>
</comment>
<dbReference type="OrthoDB" id="2389029at2759"/>
<organism evidence="2 3">
    <name type="scientific">Dissophora globulifera</name>
    <dbReference type="NCBI Taxonomy" id="979702"/>
    <lineage>
        <taxon>Eukaryota</taxon>
        <taxon>Fungi</taxon>
        <taxon>Fungi incertae sedis</taxon>
        <taxon>Mucoromycota</taxon>
        <taxon>Mortierellomycotina</taxon>
        <taxon>Mortierellomycetes</taxon>
        <taxon>Mortierellales</taxon>
        <taxon>Mortierellaceae</taxon>
        <taxon>Dissophora</taxon>
    </lineage>
</organism>
<feature type="compositionally biased region" description="Basic and acidic residues" evidence="1">
    <location>
        <begin position="68"/>
        <end position="78"/>
    </location>
</feature>
<accession>A0A9P6QVJ0</accession>
<feature type="compositionally biased region" description="Acidic residues" evidence="1">
    <location>
        <begin position="52"/>
        <end position="62"/>
    </location>
</feature>
<dbReference type="AlphaFoldDB" id="A0A9P6QVJ0"/>
<dbReference type="Proteomes" id="UP000738325">
    <property type="component" value="Unassembled WGS sequence"/>
</dbReference>
<feature type="non-terminal residue" evidence="2">
    <location>
        <position position="553"/>
    </location>
</feature>
<feature type="non-terminal residue" evidence="2">
    <location>
        <position position="1"/>
    </location>
</feature>
<feature type="region of interest" description="Disordered" evidence="1">
    <location>
        <begin position="48"/>
        <end position="94"/>
    </location>
</feature>
<gene>
    <name evidence="2" type="ORF">BGZ99_002703</name>
</gene>
<reference evidence="2" key="1">
    <citation type="journal article" date="2020" name="Fungal Divers.">
        <title>Resolving the Mortierellaceae phylogeny through synthesis of multi-gene phylogenetics and phylogenomics.</title>
        <authorList>
            <person name="Vandepol N."/>
            <person name="Liber J."/>
            <person name="Desiro A."/>
            <person name="Na H."/>
            <person name="Kennedy M."/>
            <person name="Barry K."/>
            <person name="Grigoriev I.V."/>
            <person name="Miller A.N."/>
            <person name="O'Donnell K."/>
            <person name="Stajich J.E."/>
            <person name="Bonito G."/>
        </authorList>
    </citation>
    <scope>NUCLEOTIDE SEQUENCE</scope>
    <source>
        <strain evidence="2">REB-010B</strain>
    </source>
</reference>
<protein>
    <submittedName>
        <fullName evidence="2">Uncharacterized protein</fullName>
    </submittedName>
</protein>
<proteinExistence type="predicted"/>
<keyword evidence="3" id="KW-1185">Reference proteome</keyword>
<name>A0A9P6QVJ0_9FUNG</name>
<evidence type="ECO:0000313" key="3">
    <source>
        <dbReference type="Proteomes" id="UP000738325"/>
    </source>
</evidence>